<dbReference type="Pfam" id="PF13405">
    <property type="entry name" value="EF-hand_6"/>
    <property type="match status" value="1"/>
</dbReference>
<dbReference type="SMART" id="SM00054">
    <property type="entry name" value="EFh"/>
    <property type="match status" value="2"/>
</dbReference>
<dbReference type="PROSITE" id="PS00018">
    <property type="entry name" value="EF_HAND_1"/>
    <property type="match status" value="1"/>
</dbReference>
<dbReference type="AlphaFoldDB" id="A0AAD5C914"/>
<comment type="caution">
    <text evidence="5">The sequence shown here is derived from an EMBL/GenBank/DDBJ whole genome shotgun (WGS) entry which is preliminary data.</text>
</comment>
<proteinExistence type="predicted"/>
<organism evidence="5 6">
    <name type="scientific">Ambrosia artemisiifolia</name>
    <name type="common">Common ragweed</name>
    <dbReference type="NCBI Taxonomy" id="4212"/>
    <lineage>
        <taxon>Eukaryota</taxon>
        <taxon>Viridiplantae</taxon>
        <taxon>Streptophyta</taxon>
        <taxon>Embryophyta</taxon>
        <taxon>Tracheophyta</taxon>
        <taxon>Spermatophyta</taxon>
        <taxon>Magnoliopsida</taxon>
        <taxon>eudicotyledons</taxon>
        <taxon>Gunneridae</taxon>
        <taxon>Pentapetalae</taxon>
        <taxon>asterids</taxon>
        <taxon>campanulids</taxon>
        <taxon>Asterales</taxon>
        <taxon>Asteraceae</taxon>
        <taxon>Asteroideae</taxon>
        <taxon>Heliantheae alliance</taxon>
        <taxon>Heliantheae</taxon>
        <taxon>Ambrosia</taxon>
    </lineage>
</organism>
<keyword evidence="6" id="KW-1185">Reference proteome</keyword>
<evidence type="ECO:0000256" key="2">
    <source>
        <dbReference type="ARBA" id="ARBA00022737"/>
    </source>
</evidence>
<evidence type="ECO:0000256" key="3">
    <source>
        <dbReference type="ARBA" id="ARBA00022837"/>
    </source>
</evidence>
<keyword evidence="3" id="KW-0106">Calcium</keyword>
<accession>A0AAD5C914</accession>
<feature type="domain" description="EF-hand" evidence="4">
    <location>
        <begin position="53"/>
        <end position="88"/>
    </location>
</feature>
<reference evidence="5" key="1">
    <citation type="submission" date="2022-06" db="EMBL/GenBank/DDBJ databases">
        <title>Uncovering the hologenomic basis of an extraordinary plant invasion.</title>
        <authorList>
            <person name="Bieker V.C."/>
            <person name="Martin M.D."/>
            <person name="Gilbert T."/>
            <person name="Hodgins K."/>
            <person name="Battlay P."/>
            <person name="Petersen B."/>
            <person name="Wilson J."/>
        </authorList>
    </citation>
    <scope>NUCLEOTIDE SEQUENCE</scope>
    <source>
        <strain evidence="5">AA19_3_7</strain>
        <tissue evidence="5">Leaf</tissue>
    </source>
</reference>
<dbReference type="EMBL" id="JAMZMK010008995">
    <property type="protein sequence ID" value="KAI7737568.1"/>
    <property type="molecule type" value="Genomic_DNA"/>
</dbReference>
<dbReference type="PROSITE" id="PS50222">
    <property type="entry name" value="EF_HAND_2"/>
    <property type="match status" value="1"/>
</dbReference>
<evidence type="ECO:0000256" key="1">
    <source>
        <dbReference type="ARBA" id="ARBA00022723"/>
    </source>
</evidence>
<evidence type="ECO:0000313" key="6">
    <source>
        <dbReference type="Proteomes" id="UP001206925"/>
    </source>
</evidence>
<dbReference type="InterPro" id="IPR002048">
    <property type="entry name" value="EF_hand_dom"/>
</dbReference>
<protein>
    <recommendedName>
        <fullName evidence="4">EF-hand domain-containing protein</fullName>
    </recommendedName>
</protein>
<dbReference type="GO" id="GO:0005509">
    <property type="term" value="F:calcium ion binding"/>
    <property type="evidence" value="ECO:0007669"/>
    <property type="project" value="InterPro"/>
</dbReference>
<dbReference type="CDD" id="cd00051">
    <property type="entry name" value="EFh"/>
    <property type="match status" value="1"/>
</dbReference>
<dbReference type="InterPro" id="IPR039647">
    <property type="entry name" value="EF_hand_pair_protein_CML-like"/>
</dbReference>
<evidence type="ECO:0000313" key="5">
    <source>
        <dbReference type="EMBL" id="KAI7737568.1"/>
    </source>
</evidence>
<keyword evidence="2" id="KW-0677">Repeat</keyword>
<name>A0AAD5C914_AMBAR</name>
<dbReference type="Proteomes" id="UP001206925">
    <property type="component" value="Unassembled WGS sequence"/>
</dbReference>
<dbReference type="PANTHER" id="PTHR10891">
    <property type="entry name" value="EF-HAND CALCIUM-BINDING DOMAIN CONTAINING PROTEIN"/>
    <property type="match status" value="1"/>
</dbReference>
<dbReference type="InterPro" id="IPR018247">
    <property type="entry name" value="EF_Hand_1_Ca_BS"/>
</dbReference>
<sequence>MKFGRFENGRAKKALGMNSKIMMGRLGMFWDPDDQYESIGLDDMADLFVEDEPSLDEVKDAFSVFDKNGDGYIDAKELQNVLSEMGFLQISESDCRSMILGYSAHKDGKINFQAFLNVVEDAFL</sequence>
<keyword evidence="1" id="KW-0479">Metal-binding</keyword>
<dbReference type="Gene3D" id="1.10.238.10">
    <property type="entry name" value="EF-hand"/>
    <property type="match status" value="1"/>
</dbReference>
<gene>
    <name evidence="5" type="ORF">M8C21_019529</name>
</gene>
<dbReference type="FunFam" id="1.10.238.10:FF:000003">
    <property type="entry name" value="Calmodulin A"/>
    <property type="match status" value="1"/>
</dbReference>
<dbReference type="InterPro" id="IPR011992">
    <property type="entry name" value="EF-hand-dom_pair"/>
</dbReference>
<evidence type="ECO:0000259" key="4">
    <source>
        <dbReference type="PROSITE" id="PS50222"/>
    </source>
</evidence>
<dbReference type="SUPFAM" id="SSF47473">
    <property type="entry name" value="EF-hand"/>
    <property type="match status" value="1"/>
</dbReference>